<keyword evidence="2" id="KW-1133">Transmembrane helix</keyword>
<evidence type="ECO:0000313" key="3">
    <source>
        <dbReference type="EMBL" id="MQY03466.1"/>
    </source>
</evidence>
<dbReference type="EMBL" id="WEGH01000001">
    <property type="protein sequence ID" value="MQY03466.1"/>
    <property type="molecule type" value="Genomic_DNA"/>
</dbReference>
<feature type="transmembrane region" description="Helical" evidence="2">
    <location>
        <begin position="175"/>
        <end position="193"/>
    </location>
</feature>
<keyword evidence="2" id="KW-0472">Membrane</keyword>
<feature type="compositionally biased region" description="Low complexity" evidence="1">
    <location>
        <begin position="244"/>
        <end position="259"/>
    </location>
</feature>
<reference evidence="3 4" key="1">
    <citation type="submission" date="2019-10" db="EMBL/GenBank/DDBJ databases">
        <title>Actinomadura rubteroloni sp. nov. and Actinomadura macrotermitis sp. nov., isolated from the gut of fungus growing-termite Macrotermes natalensis.</title>
        <authorList>
            <person name="Benndorf R."/>
            <person name="Martin K."/>
            <person name="Kuefner M."/>
            <person name="De Beer W."/>
            <person name="Kaster A.-K."/>
            <person name="Vollmers J."/>
            <person name="Poulsen M."/>
            <person name="Beemelmanns C."/>
        </authorList>
    </citation>
    <scope>NUCLEOTIDE SEQUENCE [LARGE SCALE GENOMIC DNA]</scope>
    <source>
        <strain evidence="3 4">RB68</strain>
    </source>
</reference>
<keyword evidence="2" id="KW-0812">Transmembrane</keyword>
<protein>
    <recommendedName>
        <fullName evidence="5">Capsular polysaccharide biosynthesis protein</fullName>
    </recommendedName>
</protein>
<name>A0A7K0BQZ7_9ACTN</name>
<dbReference type="OrthoDB" id="3522370at2"/>
<accession>A0A7K0BQZ7</accession>
<dbReference type="RefSeq" id="WP_153531391.1">
    <property type="nucleotide sequence ID" value="NZ_WEGH01000001.1"/>
</dbReference>
<organism evidence="3 4">
    <name type="scientific">Actinomadura macrotermitis</name>
    <dbReference type="NCBI Taxonomy" id="2585200"/>
    <lineage>
        <taxon>Bacteria</taxon>
        <taxon>Bacillati</taxon>
        <taxon>Actinomycetota</taxon>
        <taxon>Actinomycetes</taxon>
        <taxon>Streptosporangiales</taxon>
        <taxon>Thermomonosporaceae</taxon>
        <taxon>Actinomadura</taxon>
    </lineage>
</organism>
<feature type="region of interest" description="Disordered" evidence="1">
    <location>
        <begin position="199"/>
        <end position="266"/>
    </location>
</feature>
<evidence type="ECO:0008006" key="5">
    <source>
        <dbReference type="Google" id="ProtNLM"/>
    </source>
</evidence>
<evidence type="ECO:0000313" key="4">
    <source>
        <dbReference type="Proteomes" id="UP000487268"/>
    </source>
</evidence>
<feature type="transmembrane region" description="Helical" evidence="2">
    <location>
        <begin position="14"/>
        <end position="35"/>
    </location>
</feature>
<keyword evidence="4" id="KW-1185">Reference proteome</keyword>
<proteinExistence type="predicted"/>
<evidence type="ECO:0000256" key="1">
    <source>
        <dbReference type="SAM" id="MobiDB-lite"/>
    </source>
</evidence>
<dbReference type="AlphaFoldDB" id="A0A7K0BQZ7"/>
<comment type="caution">
    <text evidence="3">The sequence shown here is derived from an EMBL/GenBank/DDBJ whole genome shotgun (WGS) entry which is preliminary data.</text>
</comment>
<dbReference type="Proteomes" id="UP000487268">
    <property type="component" value="Unassembled WGS sequence"/>
</dbReference>
<gene>
    <name evidence="3" type="ORF">ACRB68_15090</name>
</gene>
<evidence type="ECO:0000256" key="2">
    <source>
        <dbReference type="SAM" id="Phobius"/>
    </source>
</evidence>
<sequence>MDLLDSLNILLRRWVLTVPLLLLTISGVVAAFLLLPWSYEAKANAVFLASPLQAKQAGGNPWLVFDGSLTVTAEVVGREMMDARTVADLKARGLTSEYLVAVAANTTGPVLEITVTGSDARNTEGTLAALTAMIPQKLERIQAENGVTPRARITSKVVTSSPRADLKATDKIRNVALLLFVGGAMTVAVPLFVESVASRRQQRDRDRRPAPFQPPALPPGNGGGDEVRSGNGSFAPPPDPRPTPRAARAPRNGTAGPPAQRRDPRR</sequence>